<reference evidence="1 2" key="1">
    <citation type="submission" date="2013-03" db="EMBL/GenBank/DDBJ databases">
        <title>The Genome Sequence of Phialophora europaea CBS 101466.</title>
        <authorList>
            <consortium name="The Broad Institute Genomics Platform"/>
            <person name="Cuomo C."/>
            <person name="de Hoog S."/>
            <person name="Gorbushina A."/>
            <person name="Walker B."/>
            <person name="Young S.K."/>
            <person name="Zeng Q."/>
            <person name="Gargeya S."/>
            <person name="Fitzgerald M."/>
            <person name="Haas B."/>
            <person name="Abouelleil A."/>
            <person name="Allen A.W."/>
            <person name="Alvarado L."/>
            <person name="Arachchi H.M."/>
            <person name="Berlin A.M."/>
            <person name="Chapman S.B."/>
            <person name="Gainer-Dewar J."/>
            <person name="Goldberg J."/>
            <person name="Griggs A."/>
            <person name="Gujja S."/>
            <person name="Hansen M."/>
            <person name="Howarth C."/>
            <person name="Imamovic A."/>
            <person name="Ireland A."/>
            <person name="Larimer J."/>
            <person name="McCowan C."/>
            <person name="Murphy C."/>
            <person name="Pearson M."/>
            <person name="Poon T.W."/>
            <person name="Priest M."/>
            <person name="Roberts A."/>
            <person name="Saif S."/>
            <person name="Shea T."/>
            <person name="Sisk P."/>
            <person name="Sykes S."/>
            <person name="Wortman J."/>
            <person name="Nusbaum C."/>
            <person name="Birren B."/>
        </authorList>
    </citation>
    <scope>NUCLEOTIDE SEQUENCE [LARGE SCALE GENOMIC DNA]</scope>
    <source>
        <strain evidence="1 2">CBS 101466</strain>
    </source>
</reference>
<keyword evidence="2" id="KW-1185">Reference proteome</keyword>
<dbReference type="GeneID" id="19974438"/>
<dbReference type="AlphaFoldDB" id="W2RLY1"/>
<proteinExistence type="predicted"/>
<dbReference type="Proteomes" id="UP000030752">
    <property type="component" value="Unassembled WGS sequence"/>
</dbReference>
<protein>
    <submittedName>
        <fullName evidence="1">Uncharacterized protein</fullName>
    </submittedName>
</protein>
<dbReference type="OrthoDB" id="4135425at2759"/>
<dbReference type="HOGENOM" id="CLU_2885562_0_0_1"/>
<dbReference type="InParanoid" id="W2RLY1"/>
<gene>
    <name evidence="1" type="ORF">HMPREF1541_07099</name>
</gene>
<dbReference type="EMBL" id="KB822723">
    <property type="protein sequence ID" value="ETN37477.1"/>
    <property type="molecule type" value="Genomic_DNA"/>
</dbReference>
<accession>W2RLY1</accession>
<sequence length="55" mass="6609">MIESIPSFMLAYYTRVLGHSIEHTEVTMATIRQEFSNRSLHLYLRWHFVTGRKPR</sequence>
<name>W2RLY1_CYPE1</name>
<organism evidence="1 2">
    <name type="scientific">Cyphellophora europaea (strain CBS 101466)</name>
    <name type="common">Phialophora europaea</name>
    <dbReference type="NCBI Taxonomy" id="1220924"/>
    <lineage>
        <taxon>Eukaryota</taxon>
        <taxon>Fungi</taxon>
        <taxon>Dikarya</taxon>
        <taxon>Ascomycota</taxon>
        <taxon>Pezizomycotina</taxon>
        <taxon>Eurotiomycetes</taxon>
        <taxon>Chaetothyriomycetidae</taxon>
        <taxon>Chaetothyriales</taxon>
        <taxon>Cyphellophoraceae</taxon>
        <taxon>Cyphellophora</taxon>
    </lineage>
</organism>
<evidence type="ECO:0000313" key="1">
    <source>
        <dbReference type="EMBL" id="ETN37477.1"/>
    </source>
</evidence>
<dbReference type="RefSeq" id="XP_008719646.1">
    <property type="nucleotide sequence ID" value="XM_008721424.1"/>
</dbReference>
<evidence type="ECO:0000313" key="2">
    <source>
        <dbReference type="Proteomes" id="UP000030752"/>
    </source>
</evidence>
<dbReference type="STRING" id="1220924.W2RLY1"/>
<dbReference type="VEuPathDB" id="FungiDB:HMPREF1541_07099"/>